<proteinExistence type="inferred from homology"/>
<feature type="transmembrane region" description="Helical" evidence="3">
    <location>
        <begin position="344"/>
        <end position="365"/>
    </location>
</feature>
<reference evidence="5" key="1">
    <citation type="submission" date="2016-10" db="EMBL/GenBank/DDBJ databases">
        <authorList>
            <person name="Varghese N."/>
        </authorList>
    </citation>
    <scope>NUCLEOTIDE SEQUENCE [LARGE SCALE GENOMIC DNA]</scope>
    <source>
        <strain evidence="5">DSM 17980</strain>
    </source>
</reference>
<dbReference type="OrthoDB" id="9772630at2"/>
<keyword evidence="2 3" id="KW-0472">Membrane</keyword>
<evidence type="ECO:0000256" key="2">
    <source>
        <dbReference type="ARBA" id="ARBA00023136"/>
    </source>
</evidence>
<dbReference type="EMBL" id="FPBV01000007">
    <property type="protein sequence ID" value="SFU76568.1"/>
    <property type="molecule type" value="Genomic_DNA"/>
</dbReference>
<dbReference type="Pfam" id="PF03323">
    <property type="entry name" value="GerA"/>
    <property type="match status" value="1"/>
</dbReference>
<evidence type="ECO:0000256" key="3">
    <source>
        <dbReference type="SAM" id="Phobius"/>
    </source>
</evidence>
<dbReference type="InterPro" id="IPR050768">
    <property type="entry name" value="UPF0353/GerABKA_families"/>
</dbReference>
<feature type="transmembrane region" description="Helical" evidence="3">
    <location>
        <begin position="300"/>
        <end position="323"/>
    </location>
</feature>
<dbReference type="GO" id="GO:0016020">
    <property type="term" value="C:membrane"/>
    <property type="evidence" value="ECO:0007669"/>
    <property type="project" value="InterPro"/>
</dbReference>
<dbReference type="PANTHER" id="PTHR22550">
    <property type="entry name" value="SPORE GERMINATION PROTEIN"/>
    <property type="match status" value="1"/>
</dbReference>
<accession>A0A1I7IUK0</accession>
<feature type="transmembrane region" description="Helical" evidence="3">
    <location>
        <begin position="371"/>
        <end position="390"/>
    </location>
</feature>
<dbReference type="Proteomes" id="UP000183508">
    <property type="component" value="Unassembled WGS sequence"/>
</dbReference>
<evidence type="ECO:0000256" key="1">
    <source>
        <dbReference type="ARBA" id="ARBA00005278"/>
    </source>
</evidence>
<dbReference type="InterPro" id="IPR004995">
    <property type="entry name" value="Spore_Ger"/>
</dbReference>
<feature type="transmembrane region" description="Helical" evidence="3">
    <location>
        <begin position="428"/>
        <end position="451"/>
    </location>
</feature>
<organism evidence="4 5">
    <name type="scientific">Alicyclobacillus macrosporangiidus</name>
    <dbReference type="NCBI Taxonomy" id="392015"/>
    <lineage>
        <taxon>Bacteria</taxon>
        <taxon>Bacillati</taxon>
        <taxon>Bacillota</taxon>
        <taxon>Bacilli</taxon>
        <taxon>Bacillales</taxon>
        <taxon>Alicyclobacillaceae</taxon>
        <taxon>Alicyclobacillus</taxon>
    </lineage>
</organism>
<dbReference type="STRING" id="392015.SAMN05421543_107133"/>
<keyword evidence="3" id="KW-1133">Transmembrane helix</keyword>
<feature type="transmembrane region" description="Helical" evidence="3">
    <location>
        <begin position="397"/>
        <end position="416"/>
    </location>
</feature>
<keyword evidence="3" id="KW-0812">Transmembrane</keyword>
<dbReference type="eggNOG" id="COG0697">
    <property type="taxonomic scope" value="Bacteria"/>
</dbReference>
<dbReference type="GO" id="GO:0009847">
    <property type="term" value="P:spore germination"/>
    <property type="evidence" value="ECO:0007669"/>
    <property type="project" value="InterPro"/>
</dbReference>
<evidence type="ECO:0000313" key="4">
    <source>
        <dbReference type="EMBL" id="SFU76568.1"/>
    </source>
</evidence>
<name>A0A1I7IUK0_9BACL</name>
<sequence>MDPHATTVQAAGISTRLQDNVEKVNDHIGVGTSWDIIAKPFAFGGIRMMSYVSNGYFLTNHMVLILRNFHQCTQAFVEAHRDRSFTMGELMEHLLHEVAFVQVQAVNRMDEAIHFILSGALVTFLDGFDQALVIDTRVYPMRSIGTPDLERTVRGARDAFTETMLINTSLIRRRLREPKLRDELVQIGTNSKTDVCMMYIEGVTDPQLVKDIRERLRAVEVDALFMAQQTLVEHLGRVGWNPYPLVRLTERPDVATTALLEGQMVIVVDTSPNVIILPTSLFHHLQHPQEYQTYPLVGTYMRMVILVALILHVFLPGVFLLLNAHPDLMPAWLSFMRASRGDPLPLWAQLVLAEFGLDMLQLAVVNSPKELASAIGVLAALLFGQFAVKIHLVQEGIMVYGGLVAIAQLAMASYELGSANQMARFWTIAWTAALGGWGFVISVSSWFLLLLRTESFGLPYLWPLVPFQWDHGFRQILFRPPMQTVANRNAISSVLRRRRANRGGTA</sequence>
<evidence type="ECO:0000313" key="5">
    <source>
        <dbReference type="Proteomes" id="UP000183508"/>
    </source>
</evidence>
<protein>
    <submittedName>
        <fullName evidence="4">Stage V sporulation protein AF</fullName>
    </submittedName>
</protein>
<dbReference type="AlphaFoldDB" id="A0A1I7IUK0"/>
<gene>
    <name evidence="4" type="ORF">SAMN05421543_107133</name>
</gene>
<keyword evidence="5" id="KW-1185">Reference proteome</keyword>
<dbReference type="PANTHER" id="PTHR22550:SF9">
    <property type="entry name" value="STAGE V SPORULATION PROTEIN AF"/>
    <property type="match status" value="1"/>
</dbReference>
<dbReference type="RefSeq" id="WP_074951480.1">
    <property type="nucleotide sequence ID" value="NZ_FPBV01000007.1"/>
</dbReference>
<comment type="similarity">
    <text evidence="1">Belongs to the GerABKA family.</text>
</comment>